<comment type="caution">
    <text evidence="13">The sequence shown here is derived from an EMBL/GenBank/DDBJ whole genome shotgun (WGS) entry which is preliminary data.</text>
</comment>
<evidence type="ECO:0000256" key="5">
    <source>
        <dbReference type="ARBA" id="ARBA00023065"/>
    </source>
</evidence>
<evidence type="ECO:0000313" key="14">
    <source>
        <dbReference type="Proteomes" id="UP000663882"/>
    </source>
</evidence>
<gene>
    <name evidence="13" type="ORF">RFH988_LOCUS23865</name>
</gene>
<evidence type="ECO:0000259" key="12">
    <source>
        <dbReference type="SMART" id="SM00079"/>
    </source>
</evidence>
<feature type="transmembrane region" description="Helical" evidence="11">
    <location>
        <begin position="210"/>
        <end position="228"/>
    </location>
</feature>
<keyword evidence="8" id="KW-0325">Glycoprotein</keyword>
<dbReference type="Pfam" id="PF00060">
    <property type="entry name" value="Lig_chan"/>
    <property type="match status" value="1"/>
</dbReference>
<dbReference type="InterPro" id="IPR019594">
    <property type="entry name" value="Glu/Gly-bd"/>
</dbReference>
<dbReference type="EMBL" id="CAJNOO010001689">
    <property type="protein sequence ID" value="CAF1187584.1"/>
    <property type="molecule type" value="Genomic_DNA"/>
</dbReference>
<evidence type="ECO:0000256" key="9">
    <source>
        <dbReference type="ARBA" id="ARBA00023286"/>
    </source>
</evidence>
<name>A0A814V8A6_9BILA</name>
<accession>A0A814V8A6</accession>
<dbReference type="GO" id="GO:0016020">
    <property type="term" value="C:membrane"/>
    <property type="evidence" value="ECO:0007669"/>
    <property type="project" value="UniProtKB-SubCell"/>
</dbReference>
<reference evidence="13" key="1">
    <citation type="submission" date="2021-02" db="EMBL/GenBank/DDBJ databases">
        <authorList>
            <person name="Nowell W R."/>
        </authorList>
    </citation>
    <scope>NUCLEOTIDE SEQUENCE</scope>
</reference>
<dbReference type="InterPro" id="IPR015683">
    <property type="entry name" value="Ionotropic_Glu_rcpt"/>
</dbReference>
<dbReference type="AlphaFoldDB" id="A0A814V8A6"/>
<evidence type="ECO:0000256" key="8">
    <source>
        <dbReference type="ARBA" id="ARBA00023180"/>
    </source>
</evidence>
<evidence type="ECO:0000256" key="7">
    <source>
        <dbReference type="ARBA" id="ARBA00023170"/>
    </source>
</evidence>
<dbReference type="SMART" id="SM00079">
    <property type="entry name" value="PBPe"/>
    <property type="match status" value="1"/>
</dbReference>
<evidence type="ECO:0000256" key="3">
    <source>
        <dbReference type="ARBA" id="ARBA00022692"/>
    </source>
</evidence>
<keyword evidence="4 11" id="KW-1133">Transmembrane helix</keyword>
<evidence type="ECO:0000256" key="6">
    <source>
        <dbReference type="ARBA" id="ARBA00023136"/>
    </source>
</evidence>
<keyword evidence="3 11" id="KW-0812">Transmembrane</keyword>
<comment type="subcellular location">
    <subcellularLocation>
        <location evidence="1">Membrane</location>
        <topology evidence="1">Multi-pass membrane protein</topology>
    </subcellularLocation>
</comment>
<evidence type="ECO:0000256" key="2">
    <source>
        <dbReference type="ARBA" id="ARBA00022448"/>
    </source>
</evidence>
<dbReference type="PANTHER" id="PTHR18966">
    <property type="entry name" value="IONOTROPIC GLUTAMATE RECEPTOR"/>
    <property type="match status" value="1"/>
</dbReference>
<keyword evidence="10" id="KW-0407">Ion channel</keyword>
<evidence type="ECO:0000256" key="4">
    <source>
        <dbReference type="ARBA" id="ARBA00022989"/>
    </source>
</evidence>
<evidence type="ECO:0000313" key="13">
    <source>
        <dbReference type="EMBL" id="CAF1187584.1"/>
    </source>
</evidence>
<feature type="domain" description="Ionotropic glutamate receptor C-terminal" evidence="12">
    <location>
        <begin position="25"/>
        <end position="370"/>
    </location>
</feature>
<sequence length="459" mass="51091">MENSIIWPGNSLTPSVNRALLRGVSLRIGTADSPPFTLVQNVTDDNGQSTIQYTGYAIDLLQLLMDQLGFSATLLLKPSDQTYNEFVQGVSEGVYDIIIADVTVTSPRREIVGFSSPIYDNSLRTVVRQANDPGIDLLAFLKPFSRRLWVLVLGTCIYASILIFLIERRKNEDLQNRSITSQLIMSIWYCFGNMVGYGVEFDARTAGGRLLTAGLYILSLIIVASYTANLASDLTIAKSQFVISGINDIKNGKLPINRVGIYVGSAMESYIKSVMPAGSQNYYSVHSFKALYDSLLAGIIDVFLIDEGLAEYAINNIYCNLTVVGDGFAESSYAIVTRKEWLYTPDLDVSILSLRESGKIDGLKQKWLQTRTCSDSTPTSTSLDIEALSGLFVIFVVITALSLLLFLWTERRNIKKYLLQFICKKDSLAEGRHSTTRNSNRNYEHEQSLETISEVIHNF</sequence>
<dbReference type="Proteomes" id="UP000663882">
    <property type="component" value="Unassembled WGS sequence"/>
</dbReference>
<dbReference type="GO" id="GO:0015276">
    <property type="term" value="F:ligand-gated monoatomic ion channel activity"/>
    <property type="evidence" value="ECO:0007669"/>
    <property type="project" value="InterPro"/>
</dbReference>
<keyword evidence="2" id="KW-0813">Transport</keyword>
<feature type="transmembrane region" description="Helical" evidence="11">
    <location>
        <begin position="148"/>
        <end position="166"/>
    </location>
</feature>
<protein>
    <recommendedName>
        <fullName evidence="12">Ionotropic glutamate receptor C-terminal domain-containing protein</fullName>
    </recommendedName>
</protein>
<keyword evidence="6 11" id="KW-0472">Membrane</keyword>
<dbReference type="InterPro" id="IPR001320">
    <property type="entry name" value="Iontro_rcpt_C"/>
</dbReference>
<keyword evidence="5" id="KW-0406">Ion transport</keyword>
<evidence type="ECO:0000256" key="10">
    <source>
        <dbReference type="ARBA" id="ARBA00023303"/>
    </source>
</evidence>
<organism evidence="13 14">
    <name type="scientific">Rotaria sordida</name>
    <dbReference type="NCBI Taxonomy" id="392033"/>
    <lineage>
        <taxon>Eukaryota</taxon>
        <taxon>Metazoa</taxon>
        <taxon>Spiralia</taxon>
        <taxon>Gnathifera</taxon>
        <taxon>Rotifera</taxon>
        <taxon>Eurotatoria</taxon>
        <taxon>Bdelloidea</taxon>
        <taxon>Philodinida</taxon>
        <taxon>Philodinidae</taxon>
        <taxon>Rotaria</taxon>
    </lineage>
</organism>
<dbReference type="Pfam" id="PF10613">
    <property type="entry name" value="Lig_chan-Glu_bd"/>
    <property type="match status" value="1"/>
</dbReference>
<keyword evidence="9" id="KW-1071">Ligand-gated ion channel</keyword>
<feature type="transmembrane region" description="Helical" evidence="11">
    <location>
        <begin position="178"/>
        <end position="198"/>
    </location>
</feature>
<dbReference type="Gene3D" id="3.40.190.10">
    <property type="entry name" value="Periplasmic binding protein-like II"/>
    <property type="match status" value="3"/>
</dbReference>
<evidence type="ECO:0000256" key="1">
    <source>
        <dbReference type="ARBA" id="ARBA00004141"/>
    </source>
</evidence>
<dbReference type="SUPFAM" id="SSF53850">
    <property type="entry name" value="Periplasmic binding protein-like II"/>
    <property type="match status" value="1"/>
</dbReference>
<proteinExistence type="predicted"/>
<evidence type="ECO:0000256" key="11">
    <source>
        <dbReference type="SAM" id="Phobius"/>
    </source>
</evidence>
<feature type="transmembrane region" description="Helical" evidence="11">
    <location>
        <begin position="387"/>
        <end position="408"/>
    </location>
</feature>
<dbReference type="OrthoDB" id="5984008at2759"/>
<dbReference type="Gene3D" id="1.10.287.70">
    <property type="match status" value="1"/>
</dbReference>
<keyword evidence="7" id="KW-0675">Receptor</keyword>